<reference evidence="2 3" key="1">
    <citation type="submission" date="2016-07" db="EMBL/GenBank/DDBJ databases">
        <title>Pervasive Adenine N6-methylation of Active Genes in Fungi.</title>
        <authorList>
            <consortium name="DOE Joint Genome Institute"/>
            <person name="Mondo S.J."/>
            <person name="Dannebaum R.O."/>
            <person name="Kuo R.C."/>
            <person name="Labutti K."/>
            <person name="Haridas S."/>
            <person name="Kuo A."/>
            <person name="Salamov A."/>
            <person name="Ahrendt S.R."/>
            <person name="Lipzen A."/>
            <person name="Sullivan W."/>
            <person name="Andreopoulos W.B."/>
            <person name="Clum A."/>
            <person name="Lindquist E."/>
            <person name="Daum C."/>
            <person name="Ramamoorthy G.K."/>
            <person name="Gryganskyi A."/>
            <person name="Culley D."/>
            <person name="Magnuson J.K."/>
            <person name="James T.Y."/>
            <person name="O'Malley M.A."/>
            <person name="Stajich J.E."/>
            <person name="Spatafora J.W."/>
            <person name="Visel A."/>
            <person name="Grigoriev I.V."/>
        </authorList>
    </citation>
    <scope>NUCLEOTIDE SEQUENCE [LARGE SCALE GENOMIC DNA]</scope>
    <source>
        <strain evidence="2 3">NRRL 1336</strain>
    </source>
</reference>
<keyword evidence="3" id="KW-1185">Reference proteome</keyword>
<evidence type="ECO:0000313" key="3">
    <source>
        <dbReference type="Proteomes" id="UP000193560"/>
    </source>
</evidence>
<dbReference type="Proteomes" id="UP000193560">
    <property type="component" value="Unassembled WGS sequence"/>
</dbReference>
<keyword evidence="1" id="KW-1133">Transmembrane helix</keyword>
<protein>
    <submittedName>
        <fullName evidence="2">Uncharacterized protein</fullName>
    </submittedName>
</protein>
<evidence type="ECO:0000256" key="1">
    <source>
        <dbReference type="SAM" id="Phobius"/>
    </source>
</evidence>
<sequence>MKDYPPSLVLKEDIWYHSTNTFLGFFGNNFFKYRYGYTYVKLNLAYFLFSLLSFFCKQN</sequence>
<feature type="transmembrane region" description="Helical" evidence="1">
    <location>
        <begin position="36"/>
        <end position="56"/>
    </location>
</feature>
<dbReference type="AlphaFoldDB" id="A0A1X2ICX5"/>
<proteinExistence type="predicted"/>
<evidence type="ECO:0000313" key="2">
    <source>
        <dbReference type="EMBL" id="ORZ14081.1"/>
    </source>
</evidence>
<name>A0A1X2ICX5_9FUNG</name>
<gene>
    <name evidence="2" type="ORF">BCR42DRAFT_418009</name>
</gene>
<accession>A0A1X2ICX5</accession>
<keyword evidence="1" id="KW-0812">Transmembrane</keyword>
<keyword evidence="1" id="KW-0472">Membrane</keyword>
<organism evidence="2 3">
    <name type="scientific">Absidia repens</name>
    <dbReference type="NCBI Taxonomy" id="90262"/>
    <lineage>
        <taxon>Eukaryota</taxon>
        <taxon>Fungi</taxon>
        <taxon>Fungi incertae sedis</taxon>
        <taxon>Mucoromycota</taxon>
        <taxon>Mucoromycotina</taxon>
        <taxon>Mucoromycetes</taxon>
        <taxon>Mucorales</taxon>
        <taxon>Cunninghamellaceae</taxon>
        <taxon>Absidia</taxon>
    </lineage>
</organism>
<dbReference type="EMBL" id="MCGE01000015">
    <property type="protein sequence ID" value="ORZ14081.1"/>
    <property type="molecule type" value="Genomic_DNA"/>
</dbReference>
<comment type="caution">
    <text evidence="2">The sequence shown here is derived from an EMBL/GenBank/DDBJ whole genome shotgun (WGS) entry which is preliminary data.</text>
</comment>